<sequence>MPGQPTSPGPLSGSSQQQQQQQHQNDNNGPPSSSPHSTADSAVHVDETREKVDADSSFQSTSSERHPKGKRKRTAAKDKAILEAAYSANPKPDKAARLDIVKRVSLNEKEVQIWFQNRRQNDRRKSRPLSPQEIAALQYGGMQVLSSDPAPFSSSQPQMPGLPNPNTSPYQKPTLLEGPDPSPQAVVAGQPQSGTAGEAPAELPKAHHNRRESAASMGAAAMSSSQPVEFTAGHSHHLHRSASVGYFVHSLHAGTSYQANRRSPDSLRHEFHSAAALPSSAATVLPPPLSSGFRLSMSVDGKAELVPQPSPPRVSRSDLSDSPPDPFDRPSLHRSRSAAACVTLPPISTLTASLDTNPSRSIIEAHPAHQPQTQPRLPQSLHRCRSRDVHAWEMACEANIEPRDELTAYAARESSGSAIAAISLLRTLSSSSHSGVNHGSGVLQPNGAKRNARPNAQPNHKAKKPKLSRASSSVGRLQTNFVNTTTDKPPMMREQTPFEVDDLKKGKVSILFSPGGNDSDKENWSPVKDGRQMFHGASRPANGRRPLPSEPTSKPAGLQKPRRSIGRALGDASNRSLLGRARTAPTSRRKRGSTPVSIFEDGASGEAGVDASEGESKDQGRNTIEDDEVERFMRGEVSPSKKGAASAIAGLLALSQGNWR</sequence>
<dbReference type="InterPro" id="IPR051775">
    <property type="entry name" value="Homeobox_domain"/>
</dbReference>
<evidence type="ECO:0000256" key="5">
    <source>
        <dbReference type="PROSITE-ProRule" id="PRU00108"/>
    </source>
</evidence>
<feature type="compositionally biased region" description="Basic and acidic residues" evidence="7">
    <location>
        <begin position="614"/>
        <end position="634"/>
    </location>
</feature>
<evidence type="ECO:0000313" key="9">
    <source>
        <dbReference type="EMBL" id="POS78232.1"/>
    </source>
</evidence>
<keyword evidence="2 5" id="KW-0238">DNA-binding</keyword>
<evidence type="ECO:0000313" key="10">
    <source>
        <dbReference type="Proteomes" id="UP000094444"/>
    </source>
</evidence>
<dbReference type="GO" id="GO:0000981">
    <property type="term" value="F:DNA-binding transcription factor activity, RNA polymerase II-specific"/>
    <property type="evidence" value="ECO:0007669"/>
    <property type="project" value="InterPro"/>
</dbReference>
<evidence type="ECO:0000256" key="6">
    <source>
        <dbReference type="RuleBase" id="RU000682"/>
    </source>
</evidence>
<feature type="region of interest" description="Disordered" evidence="7">
    <location>
        <begin position="109"/>
        <end position="129"/>
    </location>
</feature>
<feature type="domain" description="Homeobox" evidence="8">
    <location>
        <begin position="65"/>
        <end position="125"/>
    </location>
</feature>
<proteinExistence type="predicted"/>
<evidence type="ECO:0000256" key="3">
    <source>
        <dbReference type="ARBA" id="ARBA00023155"/>
    </source>
</evidence>
<evidence type="ECO:0000256" key="2">
    <source>
        <dbReference type="ARBA" id="ARBA00023125"/>
    </source>
</evidence>
<feature type="region of interest" description="Disordered" evidence="7">
    <location>
        <begin position="145"/>
        <end position="222"/>
    </location>
</feature>
<keyword evidence="10" id="KW-1185">Reference proteome</keyword>
<protein>
    <submittedName>
        <fullName evidence="9">Homeobox domain-containing protein</fullName>
    </submittedName>
</protein>
<dbReference type="CDD" id="cd00086">
    <property type="entry name" value="homeodomain"/>
    <property type="match status" value="1"/>
</dbReference>
<feature type="region of interest" description="Disordered" evidence="7">
    <location>
        <begin position="303"/>
        <end position="335"/>
    </location>
</feature>
<dbReference type="InterPro" id="IPR017970">
    <property type="entry name" value="Homeobox_CS"/>
</dbReference>
<dbReference type="Gene3D" id="1.10.10.60">
    <property type="entry name" value="Homeodomain-like"/>
    <property type="match status" value="1"/>
</dbReference>
<keyword evidence="3 5" id="KW-0371">Homeobox</keyword>
<dbReference type="PANTHER" id="PTHR24323">
    <property type="entry name" value="CEH-10 HOMEODOMAIN-CONTAINING HOMOLOG"/>
    <property type="match status" value="1"/>
</dbReference>
<feature type="compositionally biased region" description="Basic and acidic residues" evidence="7">
    <location>
        <begin position="43"/>
        <end position="54"/>
    </location>
</feature>
<feature type="compositionally biased region" description="Basic and acidic residues" evidence="7">
    <location>
        <begin position="518"/>
        <end position="532"/>
    </location>
</feature>
<feature type="region of interest" description="Disordered" evidence="7">
    <location>
        <begin position="430"/>
        <end position="645"/>
    </location>
</feature>
<dbReference type="STRING" id="158607.A0A2P5I6T8"/>
<dbReference type="InterPro" id="IPR001356">
    <property type="entry name" value="HD"/>
</dbReference>
<accession>A0A2P5I6T8</accession>
<dbReference type="GO" id="GO:0005634">
    <property type="term" value="C:nucleus"/>
    <property type="evidence" value="ECO:0007669"/>
    <property type="project" value="UniProtKB-SubCell"/>
</dbReference>
<evidence type="ECO:0000256" key="7">
    <source>
        <dbReference type="SAM" id="MobiDB-lite"/>
    </source>
</evidence>
<dbReference type="OrthoDB" id="6159439at2759"/>
<feature type="DNA-binding region" description="Homeobox" evidence="5">
    <location>
        <begin position="67"/>
        <end position="126"/>
    </location>
</feature>
<dbReference type="PROSITE" id="PS00027">
    <property type="entry name" value="HOMEOBOX_1"/>
    <property type="match status" value="1"/>
</dbReference>
<evidence type="ECO:0000256" key="1">
    <source>
        <dbReference type="ARBA" id="ARBA00004123"/>
    </source>
</evidence>
<dbReference type="SMART" id="SM00389">
    <property type="entry name" value="HOX"/>
    <property type="match status" value="1"/>
</dbReference>
<evidence type="ECO:0000259" key="8">
    <source>
        <dbReference type="PROSITE" id="PS50071"/>
    </source>
</evidence>
<comment type="subcellular location">
    <subcellularLocation>
        <location evidence="1 5 6">Nucleus</location>
    </subcellularLocation>
</comment>
<organism evidence="9 10">
    <name type="scientific">Diaporthe helianthi</name>
    <dbReference type="NCBI Taxonomy" id="158607"/>
    <lineage>
        <taxon>Eukaryota</taxon>
        <taxon>Fungi</taxon>
        <taxon>Dikarya</taxon>
        <taxon>Ascomycota</taxon>
        <taxon>Pezizomycotina</taxon>
        <taxon>Sordariomycetes</taxon>
        <taxon>Sordariomycetidae</taxon>
        <taxon>Diaporthales</taxon>
        <taxon>Diaporthaceae</taxon>
        <taxon>Diaporthe</taxon>
    </lineage>
</organism>
<feature type="compositionally biased region" description="Polar residues" evidence="7">
    <location>
        <begin position="152"/>
        <end position="171"/>
    </location>
</feature>
<dbReference type="Proteomes" id="UP000094444">
    <property type="component" value="Unassembled WGS sequence"/>
</dbReference>
<comment type="caution">
    <text evidence="9">The sequence shown here is derived from an EMBL/GenBank/DDBJ whole genome shotgun (WGS) entry which is preliminary data.</text>
</comment>
<dbReference type="PROSITE" id="PS50071">
    <property type="entry name" value="HOMEOBOX_2"/>
    <property type="match status" value="1"/>
</dbReference>
<dbReference type="AlphaFoldDB" id="A0A2P5I6T8"/>
<dbReference type="InterPro" id="IPR009057">
    <property type="entry name" value="Homeodomain-like_sf"/>
</dbReference>
<keyword evidence="4 5" id="KW-0539">Nucleus</keyword>
<feature type="compositionally biased region" description="Polar residues" evidence="7">
    <location>
        <begin position="469"/>
        <end position="487"/>
    </location>
</feature>
<dbReference type="SUPFAM" id="SSF46689">
    <property type="entry name" value="Homeodomain-like"/>
    <property type="match status" value="1"/>
</dbReference>
<feature type="region of interest" description="Disordered" evidence="7">
    <location>
        <begin position="1"/>
        <end position="77"/>
    </location>
</feature>
<dbReference type="EMBL" id="MAVT02000202">
    <property type="protein sequence ID" value="POS78232.1"/>
    <property type="molecule type" value="Genomic_DNA"/>
</dbReference>
<dbReference type="GO" id="GO:0000976">
    <property type="term" value="F:transcription cis-regulatory region binding"/>
    <property type="evidence" value="ECO:0007669"/>
    <property type="project" value="TreeGrafter"/>
</dbReference>
<reference evidence="9" key="1">
    <citation type="submission" date="2017-09" db="EMBL/GenBank/DDBJ databases">
        <title>Polyketide synthases of a Diaporthe helianthi virulent isolate.</title>
        <authorList>
            <person name="Baroncelli R."/>
        </authorList>
    </citation>
    <scope>NUCLEOTIDE SEQUENCE [LARGE SCALE GENOMIC DNA]</scope>
    <source>
        <strain evidence="9">7/96</strain>
    </source>
</reference>
<dbReference type="InParanoid" id="A0A2P5I6T8"/>
<dbReference type="Pfam" id="PF00046">
    <property type="entry name" value="Homeodomain"/>
    <property type="match status" value="1"/>
</dbReference>
<name>A0A2P5I6T8_DIAHE</name>
<feature type="compositionally biased region" description="Low complexity" evidence="7">
    <location>
        <begin position="430"/>
        <end position="442"/>
    </location>
</feature>
<evidence type="ECO:0000256" key="4">
    <source>
        <dbReference type="ARBA" id="ARBA00023242"/>
    </source>
</evidence>
<dbReference type="PANTHER" id="PTHR24323:SF7">
    <property type="entry name" value="HOMEOBOX DOMAIN-CONTAINING PROTEIN"/>
    <property type="match status" value="1"/>
</dbReference>
<gene>
    <name evidence="9" type="ORF">DHEL01_v203369</name>
</gene>
<feature type="compositionally biased region" description="Low complexity" evidence="7">
    <location>
        <begin position="9"/>
        <end position="31"/>
    </location>
</feature>